<dbReference type="GO" id="GO:0030687">
    <property type="term" value="C:preribosome, large subunit precursor"/>
    <property type="evidence" value="ECO:0000318"/>
    <property type="project" value="GO_Central"/>
</dbReference>
<proteinExistence type="inferred from homology"/>
<feature type="region of interest" description="Disordered" evidence="3">
    <location>
        <begin position="1"/>
        <end position="24"/>
    </location>
</feature>
<dbReference type="PANTHER" id="PTHR13245">
    <property type="entry name" value="RRP15-LIKE PROTEIN"/>
    <property type="match status" value="1"/>
</dbReference>
<dbReference type="GO" id="GO:0000460">
    <property type="term" value="P:maturation of 5.8S rRNA"/>
    <property type="evidence" value="ECO:0000318"/>
    <property type="project" value="GO_Central"/>
</dbReference>
<evidence type="ECO:0000256" key="1">
    <source>
        <dbReference type="ARBA" id="ARBA00007462"/>
    </source>
</evidence>
<dbReference type="GO" id="GO:0000470">
    <property type="term" value="P:maturation of LSU-rRNA"/>
    <property type="evidence" value="ECO:0000318"/>
    <property type="project" value="GO_Central"/>
</dbReference>
<evidence type="ECO:0000313" key="5">
    <source>
        <dbReference type="EnsemblMetazoa" id="HelroP158944"/>
    </source>
</evidence>
<dbReference type="GeneID" id="20198104"/>
<feature type="compositionally biased region" description="Polar residues" evidence="3">
    <location>
        <begin position="1"/>
        <end position="22"/>
    </location>
</feature>
<reference evidence="6" key="1">
    <citation type="submission" date="2012-12" db="EMBL/GenBank/DDBJ databases">
        <authorList>
            <person name="Hellsten U."/>
            <person name="Grimwood J."/>
            <person name="Chapman J.A."/>
            <person name="Shapiro H."/>
            <person name="Aerts A."/>
            <person name="Otillar R.P."/>
            <person name="Terry A.Y."/>
            <person name="Boore J.L."/>
            <person name="Simakov O."/>
            <person name="Marletaz F."/>
            <person name="Cho S.-J."/>
            <person name="Edsinger-Gonzales E."/>
            <person name="Havlak P."/>
            <person name="Kuo D.-H."/>
            <person name="Larsson T."/>
            <person name="Lv J."/>
            <person name="Arendt D."/>
            <person name="Savage R."/>
            <person name="Osoegawa K."/>
            <person name="de Jong P."/>
            <person name="Lindberg D.R."/>
            <person name="Seaver E.C."/>
            <person name="Weisblat D.A."/>
            <person name="Putnam N.H."/>
            <person name="Grigoriev I.V."/>
            <person name="Rokhsar D.S."/>
        </authorList>
    </citation>
    <scope>NUCLEOTIDE SEQUENCE</scope>
</reference>
<dbReference type="HOGENOM" id="CLU_895097_0_0_1"/>
<dbReference type="InParanoid" id="T1ENF4"/>
<evidence type="ECO:0000256" key="3">
    <source>
        <dbReference type="SAM" id="MobiDB-lite"/>
    </source>
</evidence>
<name>T1ENF4_HELRO</name>
<dbReference type="AlphaFoldDB" id="T1ENF4"/>
<sequence>MANKSSQNKIMISSNPKNNELNHSGGFGNVINKILRQRTKTKRNPVLAKTLKSSVKCRDVKPDCELENTSKKIYLKYIVYILGGLKGNLDITKEFVCKPCDMLNEEVGSDRAAKDRINIGWEKFREITSGLCSIDIPSDDIFPEIGGCRLATYDETEIPLDAIHICQSTNRKIEKLNGNEAEVEVMISEHWINKVVGVVRSSNRKSIWNGRKFYRFETSPYMNTAFKGIVTLFNSVQKQQNISNEKLKNSKSIRNHEKIKQQSISKGEFLDILKTNNQPTVDDSTWKILRDDYMMDASIKNWDQDSDKSDN</sequence>
<dbReference type="EMBL" id="KB095811">
    <property type="protein sequence ID" value="ESO12417.1"/>
    <property type="molecule type" value="Genomic_DNA"/>
</dbReference>
<evidence type="ECO:0000313" key="4">
    <source>
        <dbReference type="EMBL" id="ESO12417.1"/>
    </source>
</evidence>
<comment type="similarity">
    <text evidence="1">Belongs to the RRP15 family.</text>
</comment>
<gene>
    <name evidence="5" type="primary">20198104</name>
    <name evidence="4" type="ORF">HELRODRAFT_158944</name>
</gene>
<dbReference type="InterPro" id="IPR012459">
    <property type="entry name" value="Rrp15"/>
</dbReference>
<dbReference type="CTD" id="20198104"/>
<dbReference type="PANTHER" id="PTHR13245:SF14">
    <property type="entry name" value="RRP15-LIKE PROTEIN"/>
    <property type="match status" value="1"/>
</dbReference>
<dbReference type="KEGG" id="hro:HELRODRAFT_158944"/>
<reference evidence="4 6" key="2">
    <citation type="journal article" date="2013" name="Nature">
        <title>Insights into bilaterian evolution from three spiralian genomes.</title>
        <authorList>
            <person name="Simakov O."/>
            <person name="Marletaz F."/>
            <person name="Cho S.J."/>
            <person name="Edsinger-Gonzales E."/>
            <person name="Havlak P."/>
            <person name="Hellsten U."/>
            <person name="Kuo D.H."/>
            <person name="Larsson T."/>
            <person name="Lv J."/>
            <person name="Arendt D."/>
            <person name="Savage R."/>
            <person name="Osoegawa K."/>
            <person name="de Jong P."/>
            <person name="Grimwood J."/>
            <person name="Chapman J.A."/>
            <person name="Shapiro H."/>
            <person name="Aerts A."/>
            <person name="Otillar R.P."/>
            <person name="Terry A.Y."/>
            <person name="Boore J.L."/>
            <person name="Grigoriev I.V."/>
            <person name="Lindberg D.R."/>
            <person name="Seaver E.C."/>
            <person name="Weisblat D.A."/>
            <person name="Putnam N.H."/>
            <person name="Rokhsar D.S."/>
        </authorList>
    </citation>
    <scope>NUCLEOTIDE SEQUENCE</scope>
</reference>
<dbReference type="EMBL" id="AMQM01000166">
    <property type="status" value="NOT_ANNOTATED_CDS"/>
    <property type="molecule type" value="Genomic_DNA"/>
</dbReference>
<evidence type="ECO:0000313" key="6">
    <source>
        <dbReference type="Proteomes" id="UP000015101"/>
    </source>
</evidence>
<accession>T1ENF4</accession>
<dbReference type="EnsemblMetazoa" id="HelroT158944">
    <property type="protein sequence ID" value="HelroP158944"/>
    <property type="gene ID" value="HelroG158944"/>
</dbReference>
<dbReference type="Pfam" id="PF07890">
    <property type="entry name" value="Rrp15p"/>
    <property type="match status" value="1"/>
</dbReference>
<dbReference type="STRING" id="6412.T1ENF4"/>
<keyword evidence="6" id="KW-1185">Reference proteome</keyword>
<evidence type="ECO:0000256" key="2">
    <source>
        <dbReference type="ARBA" id="ARBA00017475"/>
    </source>
</evidence>
<dbReference type="Proteomes" id="UP000015101">
    <property type="component" value="Unassembled WGS sequence"/>
</dbReference>
<reference evidence="5" key="3">
    <citation type="submission" date="2015-06" db="UniProtKB">
        <authorList>
            <consortium name="EnsemblMetazoa"/>
        </authorList>
    </citation>
    <scope>IDENTIFICATION</scope>
</reference>
<dbReference type="eggNOG" id="KOG2974">
    <property type="taxonomic scope" value="Eukaryota"/>
</dbReference>
<dbReference type="OrthoDB" id="20949at2759"/>
<dbReference type="RefSeq" id="XP_009009137.1">
    <property type="nucleotide sequence ID" value="XM_009010889.1"/>
</dbReference>
<organism evidence="5 6">
    <name type="scientific">Helobdella robusta</name>
    <name type="common">Californian leech</name>
    <dbReference type="NCBI Taxonomy" id="6412"/>
    <lineage>
        <taxon>Eukaryota</taxon>
        <taxon>Metazoa</taxon>
        <taxon>Spiralia</taxon>
        <taxon>Lophotrochozoa</taxon>
        <taxon>Annelida</taxon>
        <taxon>Clitellata</taxon>
        <taxon>Hirudinea</taxon>
        <taxon>Rhynchobdellida</taxon>
        <taxon>Glossiphoniidae</taxon>
        <taxon>Helobdella</taxon>
    </lineage>
</organism>
<protein>
    <recommendedName>
        <fullName evidence="2">RRP15-like protein</fullName>
    </recommendedName>
</protein>